<proteinExistence type="predicted"/>
<dbReference type="AlphaFoldDB" id="A0AAN7ZBF4"/>
<keyword evidence="1" id="KW-0802">TPR repeat</keyword>
<dbReference type="PANTHER" id="PTHR10622">
    <property type="entry name" value="HET DOMAIN-CONTAINING PROTEIN"/>
    <property type="match status" value="1"/>
</dbReference>
<dbReference type="InterPro" id="IPR019734">
    <property type="entry name" value="TPR_rpt"/>
</dbReference>
<evidence type="ECO:0000313" key="4">
    <source>
        <dbReference type="EMBL" id="KAK5637702.1"/>
    </source>
</evidence>
<feature type="domain" description="Heterokaryon incompatibility" evidence="3">
    <location>
        <begin position="26"/>
        <end position="94"/>
    </location>
</feature>
<dbReference type="GO" id="GO:0043531">
    <property type="term" value="F:ADP binding"/>
    <property type="evidence" value="ECO:0007669"/>
    <property type="project" value="InterPro"/>
</dbReference>
<dbReference type="Pfam" id="PF13424">
    <property type="entry name" value="TPR_12"/>
    <property type="match status" value="1"/>
</dbReference>
<reference evidence="4 5" key="1">
    <citation type="submission" date="2023-10" db="EMBL/GenBank/DDBJ databases">
        <title>Draft genome sequence of Xylaria bambusicola isolate GMP-LS, the root and basal stem rot pathogen of sugarcane in Indonesia.</title>
        <authorList>
            <person name="Selvaraj P."/>
            <person name="Muralishankar V."/>
            <person name="Muruganantham S."/>
            <person name="Sp S."/>
            <person name="Haryani S."/>
            <person name="Lau K.J.X."/>
            <person name="Naqvi N.I."/>
        </authorList>
    </citation>
    <scope>NUCLEOTIDE SEQUENCE [LARGE SCALE GENOMIC DNA]</scope>
    <source>
        <strain evidence="4">GMP-LS</strain>
    </source>
</reference>
<dbReference type="SUPFAM" id="SSF48452">
    <property type="entry name" value="TPR-like"/>
    <property type="match status" value="1"/>
</dbReference>
<dbReference type="PROSITE" id="PS50005">
    <property type="entry name" value="TPR"/>
    <property type="match status" value="2"/>
</dbReference>
<dbReference type="SMART" id="SM00028">
    <property type="entry name" value="TPR"/>
    <property type="match status" value="3"/>
</dbReference>
<dbReference type="InterPro" id="IPR010730">
    <property type="entry name" value="HET"/>
</dbReference>
<evidence type="ECO:0000259" key="3">
    <source>
        <dbReference type="Pfam" id="PF06985"/>
    </source>
</evidence>
<dbReference type="PRINTS" id="PR00364">
    <property type="entry name" value="DISEASERSIST"/>
</dbReference>
<dbReference type="Gene3D" id="3.40.50.300">
    <property type="entry name" value="P-loop containing nucleotide triphosphate hydrolases"/>
    <property type="match status" value="1"/>
</dbReference>
<dbReference type="InterPro" id="IPR011990">
    <property type="entry name" value="TPR-like_helical_dom_sf"/>
</dbReference>
<feature type="domain" description="NB-ARC" evidence="2">
    <location>
        <begin position="252"/>
        <end position="407"/>
    </location>
</feature>
<organism evidence="4 5">
    <name type="scientific">Xylaria bambusicola</name>
    <dbReference type="NCBI Taxonomy" id="326684"/>
    <lineage>
        <taxon>Eukaryota</taxon>
        <taxon>Fungi</taxon>
        <taxon>Dikarya</taxon>
        <taxon>Ascomycota</taxon>
        <taxon>Pezizomycotina</taxon>
        <taxon>Sordariomycetes</taxon>
        <taxon>Xylariomycetidae</taxon>
        <taxon>Xylariales</taxon>
        <taxon>Xylariaceae</taxon>
        <taxon>Xylaria</taxon>
    </lineage>
</organism>
<dbReference type="EMBL" id="JAWHQM010000263">
    <property type="protein sequence ID" value="KAK5637702.1"/>
    <property type="molecule type" value="Genomic_DNA"/>
</dbReference>
<feature type="repeat" description="TPR" evidence="1">
    <location>
        <begin position="737"/>
        <end position="770"/>
    </location>
</feature>
<evidence type="ECO:0000259" key="2">
    <source>
        <dbReference type="Pfam" id="PF00931"/>
    </source>
</evidence>
<protein>
    <recommendedName>
        <fullName evidence="6">Heterokaryon incompatibility domain-containing protein</fullName>
    </recommendedName>
</protein>
<name>A0AAN7ZBF4_9PEZI</name>
<dbReference type="Pfam" id="PF13374">
    <property type="entry name" value="TPR_10"/>
    <property type="match status" value="1"/>
</dbReference>
<dbReference type="Proteomes" id="UP001305414">
    <property type="component" value="Unassembled WGS sequence"/>
</dbReference>
<dbReference type="Gene3D" id="1.25.40.10">
    <property type="entry name" value="Tetratricopeptide repeat domain"/>
    <property type="match status" value="1"/>
</dbReference>
<gene>
    <name evidence="4" type="ORF">RRF57_013417</name>
</gene>
<dbReference type="Pfam" id="PF00931">
    <property type="entry name" value="NB-ARC"/>
    <property type="match status" value="1"/>
</dbReference>
<dbReference type="PANTHER" id="PTHR10622:SF13">
    <property type="entry name" value="NACHT DOMAIN-CONTAINING PROTEIN"/>
    <property type="match status" value="1"/>
</dbReference>
<sequence>MHLLSYNSTGLFSLTDYPQGSNIPPYAILSHTWGAEEVTYNDLKQGIGQHKIGYEKIRFCDQQARLDGLQYFWVDTCCIDKSSSAELAKSINVSSLTTVQDSDRHNNQHPVLLQLRRSRWFTRGWTLQELIAPETVDFYSREGIALGSKESLMPLICDITGIPARALRGDPLSHFTTSERMAWAERRRTTEPEDKAYSLLGIFETHMSLIYGEGEKRALKRLREKITKDQKEFSVPLSLYGVPEIAHFVSREQELAEMHSRLKGDGRRQVVVIYGLGGMGKTQLAIEYMKRYMDNYSAIFWLNFKDENSIKQSFARIARQIERYYPLASGINALDEQKDLDKMIEAVKAWLSLPSNSRWLLVYDNYDNPKLPPNKNPTAVDIQEYFPESYQGSIIITTRSSQVKIGHGIRMSKIQNLDDSLEILSTTSKRKGLVNEPDAVNLAKQLDGFPLALATAGAYLEQTSTTFGSYLRLYKDSWAQLQITSPKLGSYEDRTLYSTWQLSFDQIQRESEHSAALLRLWAYFDNQDLWLELLQSYHAHGIEWIYEITKDELAFSHTVRKLSDFGLIEVNSSMDEIIESRGYSVHSCVHSWMTNVLNQEWNVDLARFAVLCIASHIRSEESNKWWLTQRRILQHAEKYSGKLLDTIMERDTSWVCNSFGNLYSNQGKLNEAEEMYQRALQGFEKAFGPNHTSTLNTVNNLGTLYTIQGKLKEAKEMYQRALQGQEKAFGPDHTLTLGTVNNLGNLYTDQGKLKEAEEMYQRALQAGRRPSDVTTYRPPAR</sequence>
<evidence type="ECO:0000313" key="5">
    <source>
        <dbReference type="Proteomes" id="UP001305414"/>
    </source>
</evidence>
<accession>A0AAN7ZBF4</accession>
<dbReference type="InterPro" id="IPR002182">
    <property type="entry name" value="NB-ARC"/>
</dbReference>
<feature type="repeat" description="TPR" evidence="1">
    <location>
        <begin position="695"/>
        <end position="728"/>
    </location>
</feature>
<keyword evidence="5" id="KW-1185">Reference proteome</keyword>
<comment type="caution">
    <text evidence="4">The sequence shown here is derived from an EMBL/GenBank/DDBJ whole genome shotgun (WGS) entry which is preliminary data.</text>
</comment>
<dbReference type="SUPFAM" id="SSF52540">
    <property type="entry name" value="P-loop containing nucleoside triphosphate hydrolases"/>
    <property type="match status" value="1"/>
</dbReference>
<dbReference type="Pfam" id="PF06985">
    <property type="entry name" value="HET"/>
    <property type="match status" value="1"/>
</dbReference>
<evidence type="ECO:0008006" key="6">
    <source>
        <dbReference type="Google" id="ProtNLM"/>
    </source>
</evidence>
<dbReference type="InterPro" id="IPR027417">
    <property type="entry name" value="P-loop_NTPase"/>
</dbReference>
<evidence type="ECO:0000256" key="1">
    <source>
        <dbReference type="PROSITE-ProRule" id="PRU00339"/>
    </source>
</evidence>